<organism evidence="1 2">
    <name type="scientific">Kordiimonas pumila</name>
    <dbReference type="NCBI Taxonomy" id="2161677"/>
    <lineage>
        <taxon>Bacteria</taxon>
        <taxon>Pseudomonadati</taxon>
        <taxon>Pseudomonadota</taxon>
        <taxon>Alphaproteobacteria</taxon>
        <taxon>Kordiimonadales</taxon>
        <taxon>Kordiimonadaceae</taxon>
        <taxon>Kordiimonas</taxon>
    </lineage>
</organism>
<dbReference type="EMBL" id="JBHRSL010000001">
    <property type="protein sequence ID" value="MFC3050572.1"/>
    <property type="molecule type" value="Genomic_DNA"/>
</dbReference>
<proteinExistence type="predicted"/>
<dbReference type="Proteomes" id="UP001595444">
    <property type="component" value="Unassembled WGS sequence"/>
</dbReference>
<protein>
    <recommendedName>
        <fullName evidence="3">HEPN AbiU2-like domain-containing protein</fullName>
    </recommendedName>
</protein>
<evidence type="ECO:0000313" key="1">
    <source>
        <dbReference type="EMBL" id="MFC3050572.1"/>
    </source>
</evidence>
<comment type="caution">
    <text evidence="1">The sequence shown here is derived from an EMBL/GenBank/DDBJ whole genome shotgun (WGS) entry which is preliminary data.</text>
</comment>
<name>A0ABV7D180_9PROT</name>
<sequence>MEKGNRPWSDAELTASIHAYFYLLHSQIKQIEIDRNEFINGVLSGSLSTRNDASLRYRLRNISHVFQLRGMQTVSYYSPAPQVGSGVIARIHEILDRYPTEFLNQFRAPATNQINNKTKGHLIKALEHLDDALADVKGQYGRGHNNPPELILDHDIPAEVIQEIDQISAAVKEELIKPNLDKKKLKTVEENMLSARSRVWDWLLGRLTKFIDAALVTAAPLVLAKVFNLYGSLTEALGILSRFLGG</sequence>
<evidence type="ECO:0000313" key="2">
    <source>
        <dbReference type="Proteomes" id="UP001595444"/>
    </source>
</evidence>
<accession>A0ABV7D180</accession>
<gene>
    <name evidence="1" type="ORF">ACFOKA_01495</name>
</gene>
<dbReference type="RefSeq" id="WP_194214947.1">
    <property type="nucleotide sequence ID" value="NZ_CP061205.1"/>
</dbReference>
<keyword evidence="2" id="KW-1185">Reference proteome</keyword>
<evidence type="ECO:0008006" key="3">
    <source>
        <dbReference type="Google" id="ProtNLM"/>
    </source>
</evidence>
<reference evidence="2" key="1">
    <citation type="journal article" date="2019" name="Int. J. Syst. Evol. Microbiol.">
        <title>The Global Catalogue of Microorganisms (GCM) 10K type strain sequencing project: providing services to taxonomists for standard genome sequencing and annotation.</title>
        <authorList>
            <consortium name="The Broad Institute Genomics Platform"/>
            <consortium name="The Broad Institute Genome Sequencing Center for Infectious Disease"/>
            <person name="Wu L."/>
            <person name="Ma J."/>
        </authorList>
    </citation>
    <scope>NUCLEOTIDE SEQUENCE [LARGE SCALE GENOMIC DNA]</scope>
    <source>
        <strain evidence="2">KCTC 62164</strain>
    </source>
</reference>